<accession>A0A212JFZ6</accession>
<dbReference type="GO" id="GO:0008745">
    <property type="term" value="F:N-acetylmuramoyl-L-alanine amidase activity"/>
    <property type="evidence" value="ECO:0007669"/>
    <property type="project" value="UniProtKB-EC"/>
</dbReference>
<gene>
    <name evidence="5" type="ORF">KL86APRO_10999</name>
</gene>
<keyword evidence="3" id="KW-0378">Hydrolase</keyword>
<organism evidence="5">
    <name type="scientific">uncultured Alphaproteobacteria bacterium</name>
    <dbReference type="NCBI Taxonomy" id="91750"/>
    <lineage>
        <taxon>Bacteria</taxon>
        <taxon>Pseudomonadati</taxon>
        <taxon>Pseudomonadota</taxon>
        <taxon>Alphaproteobacteria</taxon>
        <taxon>environmental samples</taxon>
    </lineage>
</organism>
<dbReference type="PANTHER" id="PTHR30404:SF0">
    <property type="entry name" value="N-ACETYLMURAMOYL-L-ALANINE AMIDASE AMIC"/>
    <property type="match status" value="1"/>
</dbReference>
<evidence type="ECO:0000256" key="3">
    <source>
        <dbReference type="ARBA" id="ARBA00022801"/>
    </source>
</evidence>
<dbReference type="Gene3D" id="3.40.630.40">
    <property type="entry name" value="Zn-dependent exopeptidases"/>
    <property type="match status" value="1"/>
</dbReference>
<feature type="domain" description="MurNAc-LAA" evidence="4">
    <location>
        <begin position="228"/>
        <end position="382"/>
    </location>
</feature>
<dbReference type="GO" id="GO:0030288">
    <property type="term" value="C:outer membrane-bounded periplasmic space"/>
    <property type="evidence" value="ECO:0007669"/>
    <property type="project" value="TreeGrafter"/>
</dbReference>
<dbReference type="Pfam" id="PF11741">
    <property type="entry name" value="AMIN"/>
    <property type="match status" value="1"/>
</dbReference>
<evidence type="ECO:0000313" key="5">
    <source>
        <dbReference type="EMBL" id="SBV98344.1"/>
    </source>
</evidence>
<dbReference type="Pfam" id="PF01520">
    <property type="entry name" value="Amidase_3"/>
    <property type="match status" value="1"/>
</dbReference>
<dbReference type="CDD" id="cd02696">
    <property type="entry name" value="MurNAc-LAA"/>
    <property type="match status" value="1"/>
</dbReference>
<proteinExistence type="predicted"/>
<evidence type="ECO:0000256" key="2">
    <source>
        <dbReference type="ARBA" id="ARBA00011901"/>
    </source>
</evidence>
<evidence type="ECO:0000256" key="1">
    <source>
        <dbReference type="ARBA" id="ARBA00001561"/>
    </source>
</evidence>
<dbReference type="InterPro" id="IPR021731">
    <property type="entry name" value="AMIN_dom"/>
</dbReference>
<dbReference type="SUPFAM" id="SSF53187">
    <property type="entry name" value="Zn-dependent exopeptidases"/>
    <property type="match status" value="1"/>
</dbReference>
<dbReference type="InterPro" id="IPR050695">
    <property type="entry name" value="N-acetylmuramoyl_amidase_3"/>
</dbReference>
<evidence type="ECO:0000259" key="4">
    <source>
        <dbReference type="SMART" id="SM00646"/>
    </source>
</evidence>
<dbReference type="InterPro" id="IPR002508">
    <property type="entry name" value="MurNAc-LAA_cat"/>
</dbReference>
<dbReference type="AlphaFoldDB" id="A0A212JFZ6"/>
<dbReference type="PANTHER" id="PTHR30404">
    <property type="entry name" value="N-ACETYLMURAMOYL-L-ALANINE AMIDASE"/>
    <property type="match status" value="1"/>
</dbReference>
<protein>
    <recommendedName>
        <fullName evidence="2">N-acetylmuramoyl-L-alanine amidase</fullName>
        <ecNumber evidence="2">3.5.1.28</ecNumber>
    </recommendedName>
</protein>
<dbReference type="EMBL" id="FLUO01000001">
    <property type="protein sequence ID" value="SBV98344.1"/>
    <property type="molecule type" value="Genomic_DNA"/>
</dbReference>
<dbReference type="SMART" id="SM00646">
    <property type="entry name" value="Ami_3"/>
    <property type="match status" value="1"/>
</dbReference>
<dbReference type="GO" id="GO:0009253">
    <property type="term" value="P:peptidoglycan catabolic process"/>
    <property type="evidence" value="ECO:0007669"/>
    <property type="project" value="InterPro"/>
</dbReference>
<reference evidence="5" key="1">
    <citation type="submission" date="2016-04" db="EMBL/GenBank/DDBJ databases">
        <authorList>
            <person name="Evans L.H."/>
            <person name="Alamgir A."/>
            <person name="Owens N."/>
            <person name="Weber N.D."/>
            <person name="Virtaneva K."/>
            <person name="Barbian K."/>
            <person name="Babar A."/>
            <person name="Rosenke K."/>
        </authorList>
    </citation>
    <scope>NUCLEOTIDE SEQUENCE</scope>
    <source>
        <strain evidence="5">86</strain>
    </source>
</reference>
<dbReference type="EC" id="3.5.1.28" evidence="2"/>
<name>A0A212JFZ6_9PROT</name>
<comment type="catalytic activity">
    <reaction evidence="1">
        <text>Hydrolyzes the link between N-acetylmuramoyl residues and L-amino acid residues in certain cell-wall glycopeptides.</text>
        <dbReference type="EC" id="3.5.1.28"/>
    </reaction>
</comment>
<dbReference type="Gene3D" id="2.60.40.3500">
    <property type="match status" value="1"/>
</dbReference>
<sequence length="394" mass="43278">MGLACGVWGAFVPLARAAGGNVVSGVRLGGNAQSTRLVLDLAEAPKHQAFNLADPYRIVFDFPEFDWRVAPEHMPGATGLIKNLRAGLFQPGTFRLVVDLSGPAEIQRTLILPPQSGFNWRFVVDFAPTSREVFMARVTPGTDAVPAKAAEPAVTERQRRAASTKPVVVLDPGHGGVDPGAIGVGGVYEKHITLAMAKQLKAQLERTGRYRVVLTRDRDIFIPLRERVAIARRAKGDLFISLHADSHPNRNTRGLSIYTLSEKSSDREAQLLAEKENKADIIAGMDFSEESPEVTGILIDLAQRESMNLSAQFASLAVGELDRKVRTLDNTHRFAGFAVLKAPDIPSVLLEMGYLSNPDEVRMLQQAQYRDRMADSMVHAIDRYFDQTQSAQRP</sequence>
<dbReference type="FunFam" id="3.40.630.40:FF:000005">
    <property type="entry name" value="N-acetylmuramoyl-L-alanine amidase (AmiA)"/>
    <property type="match status" value="1"/>
</dbReference>